<protein>
    <submittedName>
        <fullName evidence="2">NADH dehydrogenase subunit 4L</fullName>
    </submittedName>
</protein>
<name>A0A075QW39_PARNR</name>
<gene>
    <name evidence="2" type="primary">nad4L</name>
</gene>
<dbReference type="Gene3D" id="1.10.287.3510">
    <property type="match status" value="1"/>
</dbReference>
<geneLocation type="mitochondrion" evidence="2"/>
<organism evidence="2">
    <name type="scientific">Parafilaroides normani</name>
    <name type="common">Lungworm</name>
    <dbReference type="NCBI Taxonomy" id="1519083"/>
    <lineage>
        <taxon>Eukaryota</taxon>
        <taxon>Metazoa</taxon>
        <taxon>Ecdysozoa</taxon>
        <taxon>Nematoda</taxon>
        <taxon>Chromadorea</taxon>
        <taxon>Rhabditida</taxon>
        <taxon>Rhabditina</taxon>
        <taxon>Rhabditomorpha</taxon>
        <taxon>Strongyloidea</taxon>
        <taxon>Filaroididae</taxon>
        <taxon>Parafilaroides</taxon>
    </lineage>
</organism>
<keyword evidence="2" id="KW-0496">Mitochondrion</keyword>
<feature type="transmembrane region" description="Helical" evidence="1">
    <location>
        <begin position="20"/>
        <end position="40"/>
    </location>
</feature>
<evidence type="ECO:0000256" key="1">
    <source>
        <dbReference type="SAM" id="Phobius"/>
    </source>
</evidence>
<proteinExistence type="predicted"/>
<reference evidence="2" key="1">
    <citation type="journal article" date="2014" name="Parasitol. Res.">
        <title>Characterisation of the mitochondrial genome of Parafilaroides normani (lungworm) of Arctocephalus pusillus doriferus (Australian fur seal).</title>
        <authorList>
            <person name="Jabbar A."/>
            <person name="Mohandas N."/>
            <person name="Gasser R.B."/>
        </authorList>
    </citation>
    <scope>NUCLEOTIDE SEQUENCE</scope>
</reference>
<keyword evidence="1" id="KW-1133">Transmembrane helix</keyword>
<sequence>MSIIFLIISLLMMLFKWQRYIYVLISLEFMMMSVFVKFYFFWGGVYFFFLLCHSVISSILGVVVMVSSIKFFGSDMCIYYSLKLS</sequence>
<keyword evidence="1" id="KW-0812">Transmembrane</keyword>
<feature type="transmembrane region" description="Helical" evidence="1">
    <location>
        <begin position="46"/>
        <end position="66"/>
    </location>
</feature>
<dbReference type="AlphaFoldDB" id="A0A075QW39"/>
<evidence type="ECO:0000313" key="2">
    <source>
        <dbReference type="EMBL" id="AIG23802.1"/>
    </source>
</evidence>
<keyword evidence="1" id="KW-0472">Membrane</keyword>
<accession>A0A075QW39</accession>
<dbReference type="EMBL" id="KJ801815">
    <property type="protein sequence ID" value="AIG23802.1"/>
    <property type="molecule type" value="Genomic_DNA"/>
</dbReference>